<feature type="region of interest" description="Disordered" evidence="1">
    <location>
        <begin position="32"/>
        <end position="63"/>
    </location>
</feature>
<sequence>MDKGVIASIVIGALWVSVAIAATLLQKYVQDDPRHKAEPETAGSVPLIPRQRQPIDETVEVDR</sequence>
<reference evidence="3" key="1">
    <citation type="journal article" date="2019" name="Int. J. Syst. Evol. Microbiol.">
        <title>The Global Catalogue of Microorganisms (GCM) 10K type strain sequencing project: providing services to taxonomists for standard genome sequencing and annotation.</title>
        <authorList>
            <consortium name="The Broad Institute Genomics Platform"/>
            <consortium name="The Broad Institute Genome Sequencing Center for Infectious Disease"/>
            <person name="Wu L."/>
            <person name="Ma J."/>
        </authorList>
    </citation>
    <scope>NUCLEOTIDE SEQUENCE [LARGE SCALE GENOMIC DNA]</scope>
    <source>
        <strain evidence="3">CGMCC 4.7241</strain>
    </source>
</reference>
<keyword evidence="3" id="KW-1185">Reference proteome</keyword>
<dbReference type="Proteomes" id="UP001595699">
    <property type="component" value="Unassembled WGS sequence"/>
</dbReference>
<dbReference type="EMBL" id="JBHRZH010000023">
    <property type="protein sequence ID" value="MFC3764278.1"/>
    <property type="molecule type" value="Genomic_DNA"/>
</dbReference>
<evidence type="ECO:0000313" key="2">
    <source>
        <dbReference type="EMBL" id="MFC3764278.1"/>
    </source>
</evidence>
<name>A0ABV7YGH8_9ACTN</name>
<organism evidence="2 3">
    <name type="scientific">Tenggerimyces flavus</name>
    <dbReference type="NCBI Taxonomy" id="1708749"/>
    <lineage>
        <taxon>Bacteria</taxon>
        <taxon>Bacillati</taxon>
        <taxon>Actinomycetota</taxon>
        <taxon>Actinomycetes</taxon>
        <taxon>Propionibacteriales</taxon>
        <taxon>Nocardioidaceae</taxon>
        <taxon>Tenggerimyces</taxon>
    </lineage>
</organism>
<comment type="caution">
    <text evidence="2">The sequence shown here is derived from an EMBL/GenBank/DDBJ whole genome shotgun (WGS) entry which is preliminary data.</text>
</comment>
<protein>
    <submittedName>
        <fullName evidence="2">Uncharacterized protein</fullName>
    </submittedName>
</protein>
<evidence type="ECO:0000256" key="1">
    <source>
        <dbReference type="SAM" id="MobiDB-lite"/>
    </source>
</evidence>
<accession>A0ABV7YGH8</accession>
<proteinExistence type="predicted"/>
<gene>
    <name evidence="2" type="ORF">ACFOUW_25810</name>
</gene>
<evidence type="ECO:0000313" key="3">
    <source>
        <dbReference type="Proteomes" id="UP001595699"/>
    </source>
</evidence>
<dbReference type="RefSeq" id="WP_205115132.1">
    <property type="nucleotide sequence ID" value="NZ_JAFBCM010000001.1"/>
</dbReference>